<dbReference type="GO" id="GO:0006685">
    <property type="term" value="P:sphingomyelin catabolic process"/>
    <property type="evidence" value="ECO:0007669"/>
    <property type="project" value="UniProtKB-UniRule"/>
</dbReference>
<dbReference type="CDD" id="cd00842">
    <property type="entry name" value="MPP_ASMase"/>
    <property type="match status" value="1"/>
</dbReference>
<evidence type="ECO:0000256" key="1">
    <source>
        <dbReference type="ARBA" id="ARBA00022801"/>
    </source>
</evidence>
<organism evidence="9 10">
    <name type="scientific">Macrolepiota fuliginosa MF-IS2</name>
    <dbReference type="NCBI Taxonomy" id="1400762"/>
    <lineage>
        <taxon>Eukaryota</taxon>
        <taxon>Fungi</taxon>
        <taxon>Dikarya</taxon>
        <taxon>Basidiomycota</taxon>
        <taxon>Agaricomycotina</taxon>
        <taxon>Agaricomycetes</taxon>
        <taxon>Agaricomycetidae</taxon>
        <taxon>Agaricales</taxon>
        <taxon>Agaricineae</taxon>
        <taxon>Agaricaceae</taxon>
        <taxon>Macrolepiota</taxon>
    </lineage>
</organism>
<name>A0A9P6C5A1_9AGAR</name>
<protein>
    <recommendedName>
        <fullName evidence="4">Sphingomyelin phosphodiesterase</fullName>
    </recommendedName>
</protein>
<dbReference type="EMBL" id="MU151143">
    <property type="protein sequence ID" value="KAF9449018.1"/>
    <property type="molecule type" value="Genomic_DNA"/>
</dbReference>
<feature type="binding site" evidence="5">
    <location>
        <position position="260"/>
    </location>
    <ligand>
        <name>Zn(2+)</name>
        <dbReference type="ChEBI" id="CHEBI:29105"/>
        <label>2</label>
    </ligand>
</feature>
<feature type="binding site" evidence="5">
    <location>
        <position position="221"/>
    </location>
    <ligand>
        <name>Zn(2+)</name>
        <dbReference type="ChEBI" id="CHEBI:29105"/>
        <label>1</label>
    </ligand>
</feature>
<dbReference type="PANTHER" id="PTHR10340">
    <property type="entry name" value="SPHINGOMYELIN PHOSPHODIESTERASE"/>
    <property type="match status" value="1"/>
</dbReference>
<proteinExistence type="inferred from homology"/>
<evidence type="ECO:0000313" key="9">
    <source>
        <dbReference type="EMBL" id="KAF9449018.1"/>
    </source>
</evidence>
<evidence type="ECO:0000256" key="7">
    <source>
        <dbReference type="SAM" id="SignalP"/>
    </source>
</evidence>
<feature type="chain" id="PRO_5040176388" description="Sphingomyelin phosphodiesterase" evidence="7">
    <location>
        <begin position="22"/>
        <end position="605"/>
    </location>
</feature>
<feature type="disulfide bond" evidence="6">
    <location>
        <begin position="66"/>
        <end position="77"/>
    </location>
</feature>
<dbReference type="GO" id="GO:0046872">
    <property type="term" value="F:metal ion binding"/>
    <property type="evidence" value="ECO:0007669"/>
    <property type="project" value="UniProtKB-KW"/>
</dbReference>
<comment type="similarity">
    <text evidence="4">Belongs to the acid sphingomyelinase family.</text>
</comment>
<feature type="binding site" evidence="5">
    <location>
        <position position="405"/>
    </location>
    <ligand>
        <name>Zn(2+)</name>
        <dbReference type="ChEBI" id="CHEBI:29105"/>
        <label>2</label>
    </ligand>
</feature>
<keyword evidence="10" id="KW-1185">Reference proteome</keyword>
<dbReference type="GO" id="GO:0016020">
    <property type="term" value="C:membrane"/>
    <property type="evidence" value="ECO:0007669"/>
    <property type="project" value="GOC"/>
</dbReference>
<feature type="binding site" evidence="5">
    <location>
        <position position="150"/>
    </location>
    <ligand>
        <name>Zn(2+)</name>
        <dbReference type="ChEBI" id="CHEBI:29105"/>
        <label>1</label>
    </ligand>
</feature>
<dbReference type="GO" id="GO:0016798">
    <property type="term" value="F:hydrolase activity, acting on glycosyl bonds"/>
    <property type="evidence" value="ECO:0007669"/>
    <property type="project" value="UniProtKB-KW"/>
</dbReference>
<feature type="binding site" evidence="5">
    <location>
        <position position="371"/>
    </location>
    <ligand>
        <name>Zn(2+)</name>
        <dbReference type="ChEBI" id="CHEBI:29105"/>
        <label>2</label>
    </ligand>
</feature>
<reference evidence="9" key="1">
    <citation type="submission" date="2020-11" db="EMBL/GenBank/DDBJ databases">
        <authorList>
            <consortium name="DOE Joint Genome Institute"/>
            <person name="Ahrendt S."/>
            <person name="Riley R."/>
            <person name="Andreopoulos W."/>
            <person name="Labutti K."/>
            <person name="Pangilinan J."/>
            <person name="Ruiz-Duenas F.J."/>
            <person name="Barrasa J.M."/>
            <person name="Sanchez-Garcia M."/>
            <person name="Camarero S."/>
            <person name="Miyauchi S."/>
            <person name="Serrano A."/>
            <person name="Linde D."/>
            <person name="Babiker R."/>
            <person name="Drula E."/>
            <person name="Ayuso-Fernandez I."/>
            <person name="Pacheco R."/>
            <person name="Padilla G."/>
            <person name="Ferreira P."/>
            <person name="Barriuso J."/>
            <person name="Kellner H."/>
            <person name="Castanera R."/>
            <person name="Alfaro M."/>
            <person name="Ramirez L."/>
            <person name="Pisabarro A.G."/>
            <person name="Kuo A."/>
            <person name="Tritt A."/>
            <person name="Lipzen A."/>
            <person name="He G."/>
            <person name="Yan M."/>
            <person name="Ng V."/>
            <person name="Cullen D."/>
            <person name="Martin F."/>
            <person name="Rosso M.-N."/>
            <person name="Henrissat B."/>
            <person name="Hibbett D."/>
            <person name="Martinez A.T."/>
            <person name="Grigoriev I.V."/>
        </authorList>
    </citation>
    <scope>NUCLEOTIDE SEQUENCE</scope>
    <source>
        <strain evidence="9">MF-IS2</strain>
    </source>
</reference>
<evidence type="ECO:0000256" key="4">
    <source>
        <dbReference type="PIRNR" id="PIRNR000948"/>
    </source>
</evidence>
<feature type="disulfide bond" evidence="6">
    <location>
        <begin position="37"/>
        <end position="113"/>
    </location>
</feature>
<dbReference type="InterPro" id="IPR004843">
    <property type="entry name" value="Calcineurin-like_PHP"/>
</dbReference>
<feature type="binding site" evidence="5">
    <location>
        <position position="407"/>
    </location>
    <ligand>
        <name>Zn(2+)</name>
        <dbReference type="ChEBI" id="CHEBI:29105"/>
        <label>1</label>
    </ligand>
</feature>
<evidence type="ECO:0000256" key="6">
    <source>
        <dbReference type="PIRSR" id="PIRSR000948-2"/>
    </source>
</evidence>
<keyword evidence="5" id="KW-0862">Zinc</keyword>
<evidence type="ECO:0000256" key="2">
    <source>
        <dbReference type="ARBA" id="ARBA00023157"/>
    </source>
</evidence>
<evidence type="ECO:0000256" key="3">
    <source>
        <dbReference type="ARBA" id="ARBA00023180"/>
    </source>
</evidence>
<keyword evidence="4" id="KW-0326">Glycosidase</keyword>
<dbReference type="InterPro" id="IPR008139">
    <property type="entry name" value="SaposinB_dom"/>
</dbReference>
<feature type="domain" description="Saposin B-type" evidence="8">
    <location>
        <begin position="33"/>
        <end position="117"/>
    </location>
</feature>
<dbReference type="InterPro" id="IPR011160">
    <property type="entry name" value="Sphingomy_PDE"/>
</dbReference>
<feature type="disulfide bond" evidence="6">
    <location>
        <begin position="171"/>
        <end position="194"/>
    </location>
</feature>
<evidence type="ECO:0000313" key="10">
    <source>
        <dbReference type="Proteomes" id="UP000807342"/>
    </source>
</evidence>
<keyword evidence="5" id="KW-0479">Metal-binding</keyword>
<keyword evidence="1 4" id="KW-0378">Hydrolase</keyword>
<dbReference type="Proteomes" id="UP000807342">
    <property type="component" value="Unassembled WGS sequence"/>
</dbReference>
<comment type="function">
    <text evidence="4">Converts sphingomyelin to ceramide.</text>
</comment>
<gene>
    <name evidence="9" type="ORF">P691DRAFT_855902</name>
</gene>
<dbReference type="PROSITE" id="PS50015">
    <property type="entry name" value="SAP_B"/>
    <property type="match status" value="1"/>
</dbReference>
<feature type="disulfide bond" evidence="6">
    <location>
        <begin position="165"/>
        <end position="170"/>
    </location>
</feature>
<keyword evidence="7" id="KW-0732">Signal</keyword>
<dbReference type="InterPro" id="IPR041805">
    <property type="entry name" value="ASMase/PPN1_MPP"/>
</dbReference>
<dbReference type="InterPro" id="IPR029052">
    <property type="entry name" value="Metallo-depent_PP-like"/>
</dbReference>
<dbReference type="Gene3D" id="3.60.21.10">
    <property type="match status" value="1"/>
</dbReference>
<feature type="signal peptide" evidence="7">
    <location>
        <begin position="1"/>
        <end position="21"/>
    </location>
</feature>
<keyword evidence="2 6" id="KW-1015">Disulfide bond</keyword>
<accession>A0A9P6C5A1</accession>
<dbReference type="OrthoDB" id="282973at2759"/>
<feature type="binding site" evidence="5">
    <location>
        <position position="152"/>
    </location>
    <ligand>
        <name>Zn(2+)</name>
        <dbReference type="ChEBI" id="CHEBI:29105"/>
        <label>1</label>
    </ligand>
</feature>
<dbReference type="PANTHER" id="PTHR10340:SF34">
    <property type="entry name" value="SPHINGOMYELIN PHOSPHODIESTERASE"/>
    <property type="match status" value="1"/>
</dbReference>
<keyword evidence="3" id="KW-0325">Glycoprotein</keyword>
<evidence type="ECO:0000256" key="5">
    <source>
        <dbReference type="PIRSR" id="PIRSR000948-1"/>
    </source>
</evidence>
<dbReference type="GO" id="GO:0004767">
    <property type="term" value="F:sphingomyelin phosphodiesterase activity"/>
    <property type="evidence" value="ECO:0007669"/>
    <property type="project" value="UniProtKB-UniRule"/>
</dbReference>
<sequence length="605" mass="66383">MRVSWLFALALSLYHCGGTQASLADDIVEAINNAKDCNSCHELLVPLTGLAFAGDSAFSSTIIQVCKIMKLEDDDVCEGLVSEQGPIIAHDLRSISPFGQTSTKLCEVLFGLCQAPAVNQFKFPLPAAPTNPKKWTSQGRTPFQVAHFSDAHIDRQYTPGADVQCTKPICCRNYADQAGQPISVPAGALGSHNCDTSTGLAESMLRAVSTQGNSFSIFTGDVIEADTWLVNQTGVTSELTEFNQEMQTLISTPVFPAIGNHDTAPVNSFPRSTTPEATSQWVFDTQASGWSKWLGPSATSAVQHMSGSYSVVAPGTNLRIISMNTIYWYRVNYWLFDSDDFQPDPNGVLAFVAQQLQVAETTGQRAWIIAHMSPSAVDALHDQSNYFDQIVQRYKNTIAAQFYGHTHVDEFAISYSDYNNRIAANAVSILYIAPSLTPRDGNPAFKIYDVDPDTYEIMDSRAFISNLTDPIFQTNPQWEQYYSARQVYSPAIPGGWPANASLSAVFWHKVTEAFEKDDALFQKFLELKTRGFDMEVCAPGDCKTNAICALRGGRSEDNCHVAQAGLNLRRGFGYIREESRHAPNQCEGAHLGTVFSQMPGKMVGL</sequence>
<dbReference type="PIRSF" id="PIRSF000948">
    <property type="entry name" value="Sphingomy_PDE"/>
    <property type="match status" value="1"/>
</dbReference>
<dbReference type="SUPFAM" id="SSF56300">
    <property type="entry name" value="Metallo-dependent phosphatases"/>
    <property type="match status" value="1"/>
</dbReference>
<dbReference type="Pfam" id="PF00149">
    <property type="entry name" value="Metallophos"/>
    <property type="match status" value="1"/>
</dbReference>
<dbReference type="GO" id="GO:0005615">
    <property type="term" value="C:extracellular space"/>
    <property type="evidence" value="ECO:0007669"/>
    <property type="project" value="TreeGrafter"/>
</dbReference>
<comment type="caution">
    <text evidence="9">The sequence shown here is derived from an EMBL/GenBank/DDBJ whole genome shotgun (WGS) entry which is preliminary data.</text>
</comment>
<comment type="cofactor">
    <cofactor evidence="5">
        <name>Zn(2+)</name>
        <dbReference type="ChEBI" id="CHEBI:29105"/>
    </cofactor>
    <text evidence="5">Binds 2 Zn(2+) ions per subunit.</text>
</comment>
<dbReference type="AlphaFoldDB" id="A0A9P6C5A1"/>
<feature type="binding site" evidence="5">
    <location>
        <position position="221"/>
    </location>
    <ligand>
        <name>Zn(2+)</name>
        <dbReference type="ChEBI" id="CHEBI:29105"/>
        <label>2</label>
    </ligand>
</feature>
<evidence type="ECO:0000259" key="8">
    <source>
        <dbReference type="PROSITE" id="PS50015"/>
    </source>
</evidence>